<protein>
    <submittedName>
        <fullName evidence="3">3-oxoacyl-ACP reductase</fullName>
    </submittedName>
</protein>
<dbReference type="PRINTS" id="PR00081">
    <property type="entry name" value="GDHRDH"/>
</dbReference>
<organism evidence="3 4">
    <name type="scientific">Reyranella soli</name>
    <dbReference type="NCBI Taxonomy" id="1230389"/>
    <lineage>
        <taxon>Bacteria</taxon>
        <taxon>Pseudomonadati</taxon>
        <taxon>Pseudomonadota</taxon>
        <taxon>Alphaproteobacteria</taxon>
        <taxon>Hyphomicrobiales</taxon>
        <taxon>Reyranellaceae</taxon>
        <taxon>Reyranella</taxon>
    </lineage>
</organism>
<proteinExistence type="inferred from homology"/>
<dbReference type="EMBL" id="BKAJ01000031">
    <property type="protein sequence ID" value="GEP54670.1"/>
    <property type="molecule type" value="Genomic_DNA"/>
</dbReference>
<accession>A0A512N6R3</accession>
<dbReference type="GO" id="GO:0016616">
    <property type="term" value="F:oxidoreductase activity, acting on the CH-OH group of donors, NAD or NADP as acceptor"/>
    <property type="evidence" value="ECO:0007669"/>
    <property type="project" value="TreeGrafter"/>
</dbReference>
<dbReference type="InterPro" id="IPR002347">
    <property type="entry name" value="SDR_fam"/>
</dbReference>
<dbReference type="PRINTS" id="PR00080">
    <property type="entry name" value="SDRFAMILY"/>
</dbReference>
<keyword evidence="4" id="KW-1185">Reference proteome</keyword>
<dbReference type="CDD" id="cd05233">
    <property type="entry name" value="SDR_c"/>
    <property type="match status" value="1"/>
</dbReference>
<dbReference type="FunFam" id="3.40.50.720:FF:000084">
    <property type="entry name" value="Short-chain dehydrogenase reductase"/>
    <property type="match status" value="1"/>
</dbReference>
<name>A0A512N6R3_9HYPH</name>
<evidence type="ECO:0000256" key="2">
    <source>
        <dbReference type="ARBA" id="ARBA00023002"/>
    </source>
</evidence>
<dbReference type="PANTHER" id="PTHR42760">
    <property type="entry name" value="SHORT-CHAIN DEHYDROGENASES/REDUCTASES FAMILY MEMBER"/>
    <property type="match status" value="1"/>
</dbReference>
<evidence type="ECO:0000313" key="4">
    <source>
        <dbReference type="Proteomes" id="UP000321058"/>
    </source>
</evidence>
<dbReference type="InterPro" id="IPR036291">
    <property type="entry name" value="NAD(P)-bd_dom_sf"/>
</dbReference>
<evidence type="ECO:0000256" key="1">
    <source>
        <dbReference type="ARBA" id="ARBA00006484"/>
    </source>
</evidence>
<keyword evidence="2" id="KW-0560">Oxidoreductase</keyword>
<dbReference type="Proteomes" id="UP000321058">
    <property type="component" value="Unassembled WGS sequence"/>
</dbReference>
<dbReference type="PROSITE" id="PS00061">
    <property type="entry name" value="ADH_SHORT"/>
    <property type="match status" value="1"/>
</dbReference>
<dbReference type="PANTHER" id="PTHR42760:SF133">
    <property type="entry name" value="3-OXOACYL-[ACYL-CARRIER-PROTEIN] REDUCTASE"/>
    <property type="match status" value="1"/>
</dbReference>
<dbReference type="Gene3D" id="3.40.50.720">
    <property type="entry name" value="NAD(P)-binding Rossmann-like Domain"/>
    <property type="match status" value="1"/>
</dbReference>
<reference evidence="3 4" key="1">
    <citation type="submission" date="2019-07" db="EMBL/GenBank/DDBJ databases">
        <title>Whole genome shotgun sequence of Reyranella soli NBRC 108950.</title>
        <authorList>
            <person name="Hosoyama A."/>
            <person name="Uohara A."/>
            <person name="Ohji S."/>
            <person name="Ichikawa N."/>
        </authorList>
    </citation>
    <scope>NUCLEOTIDE SEQUENCE [LARGE SCALE GENOMIC DNA]</scope>
    <source>
        <strain evidence="3 4">NBRC 108950</strain>
    </source>
</reference>
<sequence length="258" mass="27010">MRFKNKVALITAGANGIGRATAKIMVGEGAAVIVADNNQGHLDEAVPSLKEAAGKSGGKVQGELVDALDPQQVEKLIAKAAHDHGGIDILVNAVGGSTVIANPQATTEQLSFADWQKLIAFNLDATFLCTHTVIPVMKKKRSGKIVNLASIAGRGLSFNSSSAYAAAKGGIIAFTRKLAFELGPDGINVNAIAPSITLTERIRPHWDKRSQSSQAEEIERTPLRRVAEAADQANVICFLASSDADFVTGLTIDVTGGV</sequence>
<dbReference type="AlphaFoldDB" id="A0A512N6R3"/>
<gene>
    <name evidence="3" type="ORF">RSO01_18360</name>
</gene>
<comment type="caution">
    <text evidence="3">The sequence shown here is derived from an EMBL/GenBank/DDBJ whole genome shotgun (WGS) entry which is preliminary data.</text>
</comment>
<dbReference type="SUPFAM" id="SSF51735">
    <property type="entry name" value="NAD(P)-binding Rossmann-fold domains"/>
    <property type="match status" value="1"/>
</dbReference>
<dbReference type="RefSeq" id="WP_170302952.1">
    <property type="nucleotide sequence ID" value="NZ_BKAJ01000031.1"/>
</dbReference>
<dbReference type="Pfam" id="PF13561">
    <property type="entry name" value="adh_short_C2"/>
    <property type="match status" value="1"/>
</dbReference>
<dbReference type="InterPro" id="IPR020904">
    <property type="entry name" value="Sc_DH/Rdtase_CS"/>
</dbReference>
<comment type="similarity">
    <text evidence="1">Belongs to the short-chain dehydrogenases/reductases (SDR) family.</text>
</comment>
<evidence type="ECO:0000313" key="3">
    <source>
        <dbReference type="EMBL" id="GEP54670.1"/>
    </source>
</evidence>